<evidence type="ECO:0000256" key="3">
    <source>
        <dbReference type="ARBA" id="ARBA00023027"/>
    </source>
</evidence>
<dbReference type="InterPro" id="IPR029154">
    <property type="entry name" value="HIBADH-like_NADP-bd"/>
</dbReference>
<feature type="domain" description="6-phosphogluconate dehydrogenase NADP-binding" evidence="4">
    <location>
        <begin position="12"/>
        <end position="168"/>
    </location>
</feature>
<dbReference type="EMBL" id="CP120983">
    <property type="protein sequence ID" value="WLQ68381.1"/>
    <property type="molecule type" value="Genomic_DNA"/>
</dbReference>
<evidence type="ECO:0000313" key="7">
    <source>
        <dbReference type="Proteomes" id="UP001224433"/>
    </source>
</evidence>
<dbReference type="InterPro" id="IPR008927">
    <property type="entry name" value="6-PGluconate_DH-like_C_sf"/>
</dbReference>
<proteinExistence type="inferred from homology"/>
<dbReference type="SUPFAM" id="SSF48179">
    <property type="entry name" value="6-phosphogluconate dehydrogenase C-terminal domain-like"/>
    <property type="match status" value="1"/>
</dbReference>
<dbReference type="SUPFAM" id="SSF51735">
    <property type="entry name" value="NAD(P)-binding Rossmann-fold domains"/>
    <property type="match status" value="1"/>
</dbReference>
<keyword evidence="3" id="KW-0520">NAD</keyword>
<dbReference type="InterPro" id="IPR013328">
    <property type="entry name" value="6PGD_dom2"/>
</dbReference>
<dbReference type="Proteomes" id="UP001224433">
    <property type="component" value="Chromosome"/>
</dbReference>
<dbReference type="EC" id="1.1.-.-" evidence="6"/>
<sequence length="308" mass="31534">MTTATSAQGTPTVAVLGTGIMGSGMARSLLRDRLPVRAWNRTRSRAEPLAAHGATVTDTAEEAVRGADVVLTALNDGPSVAETLTAAAPGLRPGQVWLQSSTVGLDATTDLAHRAAGLGLVYLDAPVSGTKQPAEQGALTVFVSGPSGARATAQPVLEAIGQRTVWVGEEPGAATRLKLVANTWVINLVNSVAECLNLAEGLGLDPQLFLDAMKGGPLDTPYLQGKSAAVLSGDLSPSFALSTALKDSRLILDAAEAAGVTLDLVAASAERFTRAEAAGHGGQDMIATYYAGRPGGREAAKNRPSDEM</sequence>
<protein>
    <submittedName>
        <fullName evidence="6">NAD(P)-dependent oxidoreductase</fullName>
        <ecNumber evidence="6">1.1.-.-</ecNumber>
    </submittedName>
</protein>
<dbReference type="GO" id="GO:0016491">
    <property type="term" value="F:oxidoreductase activity"/>
    <property type="evidence" value="ECO:0007669"/>
    <property type="project" value="UniProtKB-KW"/>
</dbReference>
<dbReference type="Pfam" id="PF03446">
    <property type="entry name" value="NAD_binding_2"/>
    <property type="match status" value="1"/>
</dbReference>
<comment type="similarity">
    <text evidence="1">Belongs to the HIBADH-related family.</text>
</comment>
<name>A0ABY9JNW6_9ACTN</name>
<dbReference type="InterPro" id="IPR006115">
    <property type="entry name" value="6PGDH_NADP-bd"/>
</dbReference>
<dbReference type="PANTHER" id="PTHR43580:SF2">
    <property type="entry name" value="CYTOKINE-LIKE NUCLEAR FACTOR N-PAC"/>
    <property type="match status" value="1"/>
</dbReference>
<dbReference type="InterPro" id="IPR015815">
    <property type="entry name" value="HIBADH-related"/>
</dbReference>
<evidence type="ECO:0000256" key="2">
    <source>
        <dbReference type="ARBA" id="ARBA00023002"/>
    </source>
</evidence>
<dbReference type="PIRSF" id="PIRSF000103">
    <property type="entry name" value="HIBADH"/>
    <property type="match status" value="1"/>
</dbReference>
<dbReference type="Gene3D" id="1.10.1040.10">
    <property type="entry name" value="N-(1-d-carboxylethyl)-l-norvaline Dehydrogenase, domain 2"/>
    <property type="match status" value="1"/>
</dbReference>
<dbReference type="Gene3D" id="3.40.50.720">
    <property type="entry name" value="NAD(P)-binding Rossmann-like Domain"/>
    <property type="match status" value="1"/>
</dbReference>
<keyword evidence="2 6" id="KW-0560">Oxidoreductase</keyword>
<accession>A0ABY9JNW6</accession>
<evidence type="ECO:0000313" key="6">
    <source>
        <dbReference type="EMBL" id="WLQ68381.1"/>
    </source>
</evidence>
<dbReference type="Pfam" id="PF14833">
    <property type="entry name" value="NAD_binding_11"/>
    <property type="match status" value="1"/>
</dbReference>
<dbReference type="InterPro" id="IPR036291">
    <property type="entry name" value="NAD(P)-bd_dom_sf"/>
</dbReference>
<dbReference type="RefSeq" id="WP_306104926.1">
    <property type="nucleotide sequence ID" value="NZ_CP120983.1"/>
</dbReference>
<organism evidence="6 7">
    <name type="scientific">Streptomyces glycanivorans</name>
    <dbReference type="NCBI Taxonomy" id="3033808"/>
    <lineage>
        <taxon>Bacteria</taxon>
        <taxon>Bacillati</taxon>
        <taxon>Actinomycetota</taxon>
        <taxon>Actinomycetes</taxon>
        <taxon>Kitasatosporales</taxon>
        <taxon>Streptomycetaceae</taxon>
        <taxon>Streptomyces</taxon>
    </lineage>
</organism>
<reference evidence="6 7" key="1">
    <citation type="submission" date="2023-03" db="EMBL/GenBank/DDBJ databases">
        <title>Isolation and description of six Streptomyces strains from soil environments, able to metabolize different microbial glucans.</title>
        <authorList>
            <person name="Widen T."/>
            <person name="Larsbrink J."/>
        </authorList>
    </citation>
    <scope>NUCLEOTIDE SEQUENCE [LARGE SCALE GENOMIC DNA]</scope>
    <source>
        <strain evidence="6 7">Alt3</strain>
    </source>
</reference>
<evidence type="ECO:0000259" key="4">
    <source>
        <dbReference type="Pfam" id="PF03446"/>
    </source>
</evidence>
<evidence type="ECO:0000259" key="5">
    <source>
        <dbReference type="Pfam" id="PF14833"/>
    </source>
</evidence>
<keyword evidence="7" id="KW-1185">Reference proteome</keyword>
<dbReference type="PANTHER" id="PTHR43580">
    <property type="entry name" value="OXIDOREDUCTASE GLYR1-RELATED"/>
    <property type="match status" value="1"/>
</dbReference>
<dbReference type="InterPro" id="IPR051265">
    <property type="entry name" value="HIBADH-related_NP60_sf"/>
</dbReference>
<evidence type="ECO:0000256" key="1">
    <source>
        <dbReference type="ARBA" id="ARBA00009080"/>
    </source>
</evidence>
<feature type="domain" description="3-hydroxyisobutyrate dehydrogenase-like NAD-binding" evidence="5">
    <location>
        <begin position="172"/>
        <end position="288"/>
    </location>
</feature>
<gene>
    <name evidence="6" type="ORF">P8A20_34610</name>
</gene>